<keyword evidence="2" id="KW-1185">Reference proteome</keyword>
<evidence type="ECO:0000313" key="2">
    <source>
        <dbReference type="Proteomes" id="UP000187209"/>
    </source>
</evidence>
<evidence type="ECO:0000313" key="1">
    <source>
        <dbReference type="EMBL" id="OMJ84165.1"/>
    </source>
</evidence>
<dbReference type="AlphaFoldDB" id="A0A1R2C5F2"/>
<name>A0A1R2C5F2_9CILI</name>
<organism evidence="1 2">
    <name type="scientific">Stentor coeruleus</name>
    <dbReference type="NCBI Taxonomy" id="5963"/>
    <lineage>
        <taxon>Eukaryota</taxon>
        <taxon>Sar</taxon>
        <taxon>Alveolata</taxon>
        <taxon>Ciliophora</taxon>
        <taxon>Postciliodesmatophora</taxon>
        <taxon>Heterotrichea</taxon>
        <taxon>Heterotrichida</taxon>
        <taxon>Stentoridae</taxon>
        <taxon>Stentor</taxon>
    </lineage>
</organism>
<sequence length="330" mass="37974">MANSFLSFDSCLSDSDNEKDKNEDSKIQGNCSICKVKLNIVGIQHTRSTRCNKCEMIICVNCASDREMYKKQKKCVCKTCGHKDLLTNNDKFEIENQYAEVEMLKDKIKQTGTQKNLLVVQTQELQSKIDAILNNPERLARIETLRSLRHNSITLKTQKDEISQSLSSLSQQISNSFQDLESKKKLIETLNNLYHPKTVEEATLKREILLHRLDYLKIKKIVKQKSLKSTPYPDSEYQEYTKLVLSHEKAIEELNLLVKKTQGKTIKLMSLCDLHKEKIKSQSLAADKLESIFSDFLSTKQRSSIDSFLLHRKSRAEPVSLKKCLSCMLF</sequence>
<dbReference type="EMBL" id="MPUH01000278">
    <property type="protein sequence ID" value="OMJ84165.1"/>
    <property type="molecule type" value="Genomic_DNA"/>
</dbReference>
<proteinExistence type="predicted"/>
<dbReference type="InterPro" id="IPR013083">
    <property type="entry name" value="Znf_RING/FYVE/PHD"/>
</dbReference>
<accession>A0A1R2C5F2</accession>
<dbReference type="Proteomes" id="UP000187209">
    <property type="component" value="Unassembled WGS sequence"/>
</dbReference>
<protein>
    <submittedName>
        <fullName evidence="1">Uncharacterized protein</fullName>
    </submittedName>
</protein>
<gene>
    <name evidence="1" type="ORF">SteCoe_14791</name>
</gene>
<reference evidence="1 2" key="1">
    <citation type="submission" date="2016-11" db="EMBL/GenBank/DDBJ databases">
        <title>The macronuclear genome of Stentor coeruleus: a giant cell with tiny introns.</title>
        <authorList>
            <person name="Slabodnick M."/>
            <person name="Ruby J.G."/>
            <person name="Reiff S.B."/>
            <person name="Swart E.C."/>
            <person name="Gosai S."/>
            <person name="Prabakaran S."/>
            <person name="Witkowska E."/>
            <person name="Larue G.E."/>
            <person name="Fisher S."/>
            <person name="Freeman R.M."/>
            <person name="Gunawardena J."/>
            <person name="Chu W."/>
            <person name="Stover N.A."/>
            <person name="Gregory B.D."/>
            <person name="Nowacki M."/>
            <person name="Derisi J."/>
            <person name="Roy S.W."/>
            <person name="Marshall W.F."/>
            <person name="Sood P."/>
        </authorList>
    </citation>
    <scope>NUCLEOTIDE SEQUENCE [LARGE SCALE GENOMIC DNA]</scope>
    <source>
        <strain evidence="1">WM001</strain>
    </source>
</reference>
<dbReference type="Gene3D" id="3.30.40.10">
    <property type="entry name" value="Zinc/RING finger domain, C3HC4 (zinc finger)"/>
    <property type="match status" value="1"/>
</dbReference>
<comment type="caution">
    <text evidence="1">The sequence shown here is derived from an EMBL/GenBank/DDBJ whole genome shotgun (WGS) entry which is preliminary data.</text>
</comment>